<dbReference type="EMBL" id="JBHSBB010000034">
    <property type="protein sequence ID" value="MFC4036051.1"/>
    <property type="molecule type" value="Genomic_DNA"/>
</dbReference>
<protein>
    <submittedName>
        <fullName evidence="3">Type ISP restriction/modification enzyme</fullName>
    </submittedName>
</protein>
<reference evidence="4" key="1">
    <citation type="journal article" date="2019" name="Int. J. Syst. Evol. Microbiol.">
        <title>The Global Catalogue of Microorganisms (GCM) 10K type strain sequencing project: providing services to taxonomists for standard genome sequencing and annotation.</title>
        <authorList>
            <consortium name="The Broad Institute Genomics Platform"/>
            <consortium name="The Broad Institute Genome Sequencing Center for Infectious Disease"/>
            <person name="Wu L."/>
            <person name="Ma J."/>
        </authorList>
    </citation>
    <scope>NUCLEOTIDE SEQUENCE [LARGE SCALE GENOMIC DNA]</scope>
    <source>
        <strain evidence="4">CGMCC 4.7237</strain>
    </source>
</reference>
<evidence type="ECO:0000259" key="2">
    <source>
        <dbReference type="Pfam" id="PF18135"/>
    </source>
</evidence>
<accession>A0ABV8HWJ5</accession>
<gene>
    <name evidence="3" type="ORF">ACFO3J_32010</name>
</gene>
<organism evidence="3 4">
    <name type="scientific">Streptomyces polygonati</name>
    <dbReference type="NCBI Taxonomy" id="1617087"/>
    <lineage>
        <taxon>Bacteria</taxon>
        <taxon>Bacillati</taxon>
        <taxon>Actinomycetota</taxon>
        <taxon>Actinomycetes</taxon>
        <taxon>Kitasatosporales</taxon>
        <taxon>Streptomycetaceae</taxon>
        <taxon>Streptomyces</taxon>
    </lineage>
</organism>
<feature type="region of interest" description="Disordered" evidence="1">
    <location>
        <begin position="65"/>
        <end position="87"/>
    </location>
</feature>
<evidence type="ECO:0000256" key="1">
    <source>
        <dbReference type="SAM" id="MobiDB-lite"/>
    </source>
</evidence>
<comment type="caution">
    <text evidence="3">The sequence shown here is derived from an EMBL/GenBank/DDBJ whole genome shotgun (WGS) entry which is preliminary data.</text>
</comment>
<dbReference type="InterPro" id="IPR041635">
    <property type="entry name" value="Type_ISP_LLaBIII_C"/>
</dbReference>
<feature type="domain" description="Type ISP restriction-modification enzyme LLaBIII C-terminal specificity" evidence="2">
    <location>
        <begin position="13"/>
        <end position="205"/>
    </location>
</feature>
<proteinExistence type="predicted"/>
<name>A0ABV8HWJ5_9ACTN</name>
<evidence type="ECO:0000313" key="4">
    <source>
        <dbReference type="Proteomes" id="UP001595765"/>
    </source>
</evidence>
<keyword evidence="4" id="KW-1185">Reference proteome</keyword>
<dbReference type="RefSeq" id="WP_386437058.1">
    <property type="nucleotide sequence ID" value="NZ_JBHSBB010000034.1"/>
</dbReference>
<evidence type="ECO:0000313" key="3">
    <source>
        <dbReference type="EMBL" id="MFC4036051.1"/>
    </source>
</evidence>
<dbReference type="Pfam" id="PF18135">
    <property type="entry name" value="Type_ISP_C"/>
    <property type="match status" value="2"/>
</dbReference>
<dbReference type="Proteomes" id="UP001595765">
    <property type="component" value="Unassembled WGS sequence"/>
</dbReference>
<feature type="domain" description="Type ISP restriction-modification enzyme LLaBIII C-terminal specificity" evidence="2">
    <location>
        <begin position="215"/>
        <end position="347"/>
    </location>
</feature>
<sequence length="420" mass="45079">MDAVSDDAPALHDLMPWSVRPLRIGRGWPLAPERSCLHARWALLTGAADTAVRAALLRPSRARGLRTPVPQLPGHRTPTTALAREDGPCPEPVRVQHGPFDQQWLIPDHRLIDVARPELWRVADEYQVFAIEQGYLPEAPEPPVVFSALLPDGRSPAGKPSWIRPLFRRPGGLEPNVAPGLTDWLTTRLGVDVGAEDVLAWIAAAARPGPGGSAVPLPRDPGTWRAGVALGRESVWLHTGGARWADPAAGRSPERLRLPGGRRPYVRAPLPPAPAAGELSYDPEERVLRIGEGRISPVAAEAWELTGGGVRVLEQWFERRTSPGEPGSLEALRPAAWTRAATSELLELISRLTLLAALRAELAAFAVRLAGQAAADRGRSAGAAAELRAAGILPVPAARRRPASVLAHHEEGPDGQFALL</sequence>